<comment type="similarity">
    <text evidence="1">Belongs to the SWI5/SAE3 family.</text>
</comment>
<dbReference type="Pfam" id="PF07061">
    <property type="entry name" value="Swi5"/>
    <property type="match status" value="1"/>
</dbReference>
<accession>A0A8C7QNB1</accession>
<evidence type="ECO:0000256" key="3">
    <source>
        <dbReference type="ARBA" id="ARBA00023204"/>
    </source>
</evidence>
<dbReference type="AlphaFoldDB" id="A0A8C7QNB1"/>
<keyword evidence="5" id="KW-1185">Reference proteome</keyword>
<evidence type="ECO:0008006" key="6">
    <source>
        <dbReference type="Google" id="ProtNLM"/>
    </source>
</evidence>
<reference evidence="4" key="3">
    <citation type="submission" date="2025-09" db="UniProtKB">
        <authorList>
            <consortium name="Ensembl"/>
        </authorList>
    </citation>
    <scope>IDENTIFICATION</scope>
</reference>
<evidence type="ECO:0000313" key="5">
    <source>
        <dbReference type="Proteomes" id="UP000694395"/>
    </source>
</evidence>
<protein>
    <recommendedName>
        <fullName evidence="6">Protein SAE3 homolog</fullName>
    </recommendedName>
</protein>
<dbReference type="Gene3D" id="1.20.5.170">
    <property type="match status" value="1"/>
</dbReference>
<dbReference type="Proteomes" id="UP000694395">
    <property type="component" value="Chromosome 12"/>
</dbReference>
<name>A0A8C7QNB1_ONCMY</name>
<organism evidence="4 5">
    <name type="scientific">Oncorhynchus mykiss</name>
    <name type="common">Rainbow trout</name>
    <name type="synonym">Salmo gairdneri</name>
    <dbReference type="NCBI Taxonomy" id="8022"/>
    <lineage>
        <taxon>Eukaryota</taxon>
        <taxon>Metazoa</taxon>
        <taxon>Chordata</taxon>
        <taxon>Craniata</taxon>
        <taxon>Vertebrata</taxon>
        <taxon>Euteleostomi</taxon>
        <taxon>Actinopterygii</taxon>
        <taxon>Neopterygii</taxon>
        <taxon>Teleostei</taxon>
        <taxon>Protacanthopterygii</taxon>
        <taxon>Salmoniformes</taxon>
        <taxon>Salmonidae</taxon>
        <taxon>Salmoninae</taxon>
        <taxon>Oncorhynchus</taxon>
    </lineage>
</organism>
<keyword evidence="3" id="KW-0234">DNA repair</keyword>
<proteinExistence type="inferred from homology"/>
<evidence type="ECO:0000313" key="4">
    <source>
        <dbReference type="Ensembl" id="ENSOMYP00000039330.2"/>
    </source>
</evidence>
<dbReference type="Ensembl" id="ENSOMYT00000042931.2">
    <property type="protein sequence ID" value="ENSOMYP00000039330.2"/>
    <property type="gene ID" value="ENSOMYG00000018247.2"/>
</dbReference>
<sequence>METERSTEICGHVPDVKRQHQRGRAFPQLKGLIKYSLCLSHVQTSSTGHVNPEEEMEELKGRRAELNSEITLLEKDGITVVELEQHIDLLHEDNNVTDIGQSLVDRIGKAYARTHTHTHTHTHTQAFTIHTQIPISLS</sequence>
<dbReference type="GeneTree" id="ENSGT00990000204868"/>
<evidence type="ECO:0000256" key="1">
    <source>
        <dbReference type="ARBA" id="ARBA00008060"/>
    </source>
</evidence>
<dbReference type="GO" id="GO:0006281">
    <property type="term" value="P:DNA repair"/>
    <property type="evidence" value="ECO:0007669"/>
    <property type="project" value="UniProtKB-KW"/>
</dbReference>
<keyword evidence="2" id="KW-0227">DNA damage</keyword>
<dbReference type="InterPro" id="IPR010760">
    <property type="entry name" value="DNA-repair_Swi5"/>
</dbReference>
<evidence type="ECO:0000256" key="2">
    <source>
        <dbReference type="ARBA" id="ARBA00022763"/>
    </source>
</evidence>
<reference evidence="4" key="1">
    <citation type="submission" date="2020-07" db="EMBL/GenBank/DDBJ databases">
        <title>A long reads based de novo assembly of the rainbow trout Arlee double haploid line genome.</title>
        <authorList>
            <person name="Gao G."/>
            <person name="Palti Y."/>
        </authorList>
    </citation>
    <scope>NUCLEOTIDE SEQUENCE [LARGE SCALE GENOMIC DNA]</scope>
</reference>
<reference evidence="4" key="2">
    <citation type="submission" date="2025-08" db="UniProtKB">
        <authorList>
            <consortium name="Ensembl"/>
        </authorList>
    </citation>
    <scope>IDENTIFICATION</scope>
</reference>